<comment type="caution">
    <text evidence="1">The sequence shown here is derived from an EMBL/GenBank/DDBJ whole genome shotgun (WGS) entry which is preliminary data.</text>
</comment>
<dbReference type="EMBL" id="BAAAZE010000008">
    <property type="protein sequence ID" value="GAA4020438.1"/>
    <property type="molecule type" value="Genomic_DNA"/>
</dbReference>
<evidence type="ECO:0000313" key="2">
    <source>
        <dbReference type="Proteomes" id="UP001501353"/>
    </source>
</evidence>
<proteinExistence type="predicted"/>
<gene>
    <name evidence="1" type="ORF">GCM10022212_16170</name>
</gene>
<reference evidence="2" key="1">
    <citation type="journal article" date="2019" name="Int. J. Syst. Evol. Microbiol.">
        <title>The Global Catalogue of Microorganisms (GCM) 10K type strain sequencing project: providing services to taxonomists for standard genome sequencing and annotation.</title>
        <authorList>
            <consortium name="The Broad Institute Genomics Platform"/>
            <consortium name="The Broad Institute Genome Sequencing Center for Infectious Disease"/>
            <person name="Wu L."/>
            <person name="Ma J."/>
        </authorList>
    </citation>
    <scope>NUCLEOTIDE SEQUENCE [LARGE SCALE GENOMIC DNA]</scope>
    <source>
        <strain evidence="2">JCM 16673</strain>
    </source>
</reference>
<dbReference type="RefSeq" id="WP_344762777.1">
    <property type="nucleotide sequence ID" value="NZ_BAAAZE010000008.1"/>
</dbReference>
<accession>A0ABP7T399</accession>
<evidence type="ECO:0008006" key="3">
    <source>
        <dbReference type="Google" id="ProtNLM"/>
    </source>
</evidence>
<sequence length="105" mass="11217">MSILAIAFPAQAAVPVAQSAILAVVAAARPLFGIGVFVTLFLVFRPLLAGVLRAALLVLKPRKSLEQRSVRSRLRGILTLNRMASDLDHCQPNVASELRAFAARG</sequence>
<name>A0ABP7T399_9BURK</name>
<dbReference type="Proteomes" id="UP001501353">
    <property type="component" value="Unassembled WGS sequence"/>
</dbReference>
<keyword evidence="2" id="KW-1185">Reference proteome</keyword>
<evidence type="ECO:0000313" key="1">
    <source>
        <dbReference type="EMBL" id="GAA4020438.1"/>
    </source>
</evidence>
<protein>
    <recommendedName>
        <fullName evidence="3">ABC transmembrane type-1 domain-containing protein</fullName>
    </recommendedName>
</protein>
<organism evidence="1 2">
    <name type="scientific">Actimicrobium antarcticum</name>
    <dbReference type="NCBI Taxonomy" id="1051899"/>
    <lineage>
        <taxon>Bacteria</taxon>
        <taxon>Pseudomonadati</taxon>
        <taxon>Pseudomonadota</taxon>
        <taxon>Betaproteobacteria</taxon>
        <taxon>Burkholderiales</taxon>
        <taxon>Oxalobacteraceae</taxon>
        <taxon>Actimicrobium</taxon>
    </lineage>
</organism>